<evidence type="ECO:0000313" key="4">
    <source>
        <dbReference type="Proteomes" id="UP000073492"/>
    </source>
</evidence>
<dbReference type="Proteomes" id="UP000073492">
    <property type="component" value="Unassembled WGS sequence"/>
</dbReference>
<feature type="compositionally biased region" description="Basic and acidic residues" evidence="1">
    <location>
        <begin position="66"/>
        <end position="78"/>
    </location>
</feature>
<gene>
    <name evidence="3" type="ORF">AC579_7405</name>
</gene>
<evidence type="ECO:0000313" key="3">
    <source>
        <dbReference type="EMBL" id="KXT16975.1"/>
    </source>
</evidence>
<dbReference type="OrthoDB" id="10435807at2759"/>
<keyword evidence="4" id="KW-1185">Reference proteome</keyword>
<comment type="caution">
    <text evidence="3">The sequence shown here is derived from an EMBL/GenBank/DDBJ whole genome shotgun (WGS) entry which is preliminary data.</text>
</comment>
<evidence type="ECO:0000256" key="1">
    <source>
        <dbReference type="SAM" id="MobiDB-lite"/>
    </source>
</evidence>
<dbReference type="EMBL" id="LFZO01000027">
    <property type="protein sequence ID" value="KXT16975.1"/>
    <property type="molecule type" value="Genomic_DNA"/>
</dbReference>
<protein>
    <recommendedName>
        <fullName evidence="5">DUF2235 domain-containing protein</fullName>
    </recommendedName>
</protein>
<organism evidence="3 4">
    <name type="scientific">Pseudocercospora musae</name>
    <dbReference type="NCBI Taxonomy" id="113226"/>
    <lineage>
        <taxon>Eukaryota</taxon>
        <taxon>Fungi</taxon>
        <taxon>Dikarya</taxon>
        <taxon>Ascomycota</taxon>
        <taxon>Pezizomycotina</taxon>
        <taxon>Dothideomycetes</taxon>
        <taxon>Dothideomycetidae</taxon>
        <taxon>Mycosphaerellales</taxon>
        <taxon>Mycosphaerellaceae</taxon>
        <taxon>Pseudocercospora</taxon>
    </lineage>
</organism>
<dbReference type="AlphaFoldDB" id="A0A139IQL4"/>
<dbReference type="STRING" id="113226.A0A139IQL4"/>
<evidence type="ECO:0008006" key="5">
    <source>
        <dbReference type="Google" id="ProtNLM"/>
    </source>
</evidence>
<feature type="non-terminal residue" evidence="3">
    <location>
        <position position="1"/>
    </location>
</feature>
<keyword evidence="2" id="KW-0732">Signal</keyword>
<accession>A0A139IQL4</accession>
<evidence type="ECO:0000256" key="2">
    <source>
        <dbReference type="SAM" id="SignalP"/>
    </source>
</evidence>
<sequence>SRNFCKCNAPAPLCLLLPMARAFVAWLDLTMQEPVSWATRTMDRSRMDSKRGASEELVSPPSKRARTPEHPEVARSHDPAILCLSGDEDGKSEQKLTANDINDALARISRNILESTESLLAFLGLQKKRSIDSPCVRAPSDDLRRLYEACWGLEWFNMEKQLEPHEGLSASNVIRALTACYVYHFAFGDAPAGHDELCSTCDVTSLAGKQPAEKLFFALASADESERVRAMADKDNLPTQPSTSSVPQDQCTQSTFDAHTAASRLADILHPHIGNLVRLAEALQKFEGEADGWCADFVDSMTSVLCASSELKCRLISSNYKHDFFWPTSGSVVDTAAMKLAHRLPACASQEVAFTLFPGIHVDFGLSRSSWTVRTADVVPRLQANNVDEHVLM</sequence>
<feature type="signal peptide" evidence="2">
    <location>
        <begin position="1"/>
        <end position="22"/>
    </location>
</feature>
<proteinExistence type="predicted"/>
<name>A0A139IQL4_9PEZI</name>
<feature type="chain" id="PRO_5007297628" description="DUF2235 domain-containing protein" evidence="2">
    <location>
        <begin position="23"/>
        <end position="393"/>
    </location>
</feature>
<reference evidence="3 4" key="1">
    <citation type="submission" date="2015-07" db="EMBL/GenBank/DDBJ databases">
        <title>Comparative genomics of the Sigatoka disease complex on banana suggests a link between parallel evolutionary changes in Pseudocercospora fijiensis and Pseudocercospora eumusae and increased virulence on the banana host.</title>
        <authorList>
            <person name="Chang T.-C."/>
            <person name="Salvucci A."/>
            <person name="Crous P.W."/>
            <person name="Stergiopoulos I."/>
        </authorList>
    </citation>
    <scope>NUCLEOTIDE SEQUENCE [LARGE SCALE GENOMIC DNA]</scope>
    <source>
        <strain evidence="3 4">CBS 116634</strain>
    </source>
</reference>
<feature type="region of interest" description="Disordered" evidence="1">
    <location>
        <begin position="41"/>
        <end position="78"/>
    </location>
</feature>
<feature type="compositionally biased region" description="Basic and acidic residues" evidence="1">
    <location>
        <begin position="41"/>
        <end position="54"/>
    </location>
</feature>